<dbReference type="GO" id="GO:0016788">
    <property type="term" value="F:hydrolase activity, acting on ester bonds"/>
    <property type="evidence" value="ECO:0007669"/>
    <property type="project" value="UniProtKB-ARBA"/>
</dbReference>
<dbReference type="InterPro" id="IPR013830">
    <property type="entry name" value="SGNH_hydro"/>
</dbReference>
<gene>
    <name evidence="2" type="ORF">ETE60_01150</name>
</gene>
<dbReference type="AlphaFoldDB" id="A0A483LR58"/>
<protein>
    <submittedName>
        <fullName evidence="2">SGNH/GDSL hydrolase family protein</fullName>
    </submittedName>
</protein>
<comment type="caution">
    <text evidence="2">The sequence shown here is derived from an EMBL/GenBank/DDBJ whole genome shotgun (WGS) entry which is preliminary data.</text>
</comment>
<dbReference type="Gene3D" id="3.40.50.1110">
    <property type="entry name" value="SGNH hydrolase"/>
    <property type="match status" value="1"/>
</dbReference>
<reference evidence="2" key="1">
    <citation type="submission" date="2019-01" db="EMBL/GenBank/DDBJ databases">
        <authorList>
            <person name="Lista F."/>
            <person name="Anselmo A."/>
        </authorList>
    </citation>
    <scope>NUCLEOTIDE SEQUENCE</scope>
    <source>
        <strain evidence="2">5S</strain>
    </source>
</reference>
<evidence type="ECO:0000313" key="2">
    <source>
        <dbReference type="EMBL" id="TCX77541.1"/>
    </source>
</evidence>
<dbReference type="RefSeq" id="WP_132349314.1">
    <property type="nucleotide sequence ID" value="NZ_JAEGID010000002.1"/>
</dbReference>
<proteinExistence type="predicted"/>
<evidence type="ECO:0000259" key="1">
    <source>
        <dbReference type="Pfam" id="PF13472"/>
    </source>
</evidence>
<keyword evidence="2" id="KW-0378">Hydrolase</keyword>
<dbReference type="InterPro" id="IPR036514">
    <property type="entry name" value="SGNH_hydro_sf"/>
</dbReference>
<dbReference type="SUPFAM" id="SSF52266">
    <property type="entry name" value="SGNH hydrolase"/>
    <property type="match status" value="1"/>
</dbReference>
<feature type="domain" description="SGNH hydrolase-type esterase" evidence="1">
    <location>
        <begin position="461"/>
        <end position="574"/>
    </location>
</feature>
<accession>A0A483LR58</accession>
<dbReference type="Pfam" id="PF13472">
    <property type="entry name" value="Lipase_GDSL_2"/>
    <property type="match status" value="1"/>
</dbReference>
<sequence length="589" mass="63462">MAQVPLPTPTGNDVPSTDIRDAVYAGAMLDKVVTSTELTYKDRLGGEHYTVDGIKAEGDKVVEETRQNLIPLSRQYMTLAEAQADIANIPDGATTYYRSPDDSALAIEVINNGGTLEATGREMPSTATIDAKINEKLPSGDYLPSFFPVMYDKKGNVPIWLDESRLDAAGLGPSLQNVVKSTSDVLIQSYLNQNDLTPDYFPLYIDSNGNVPIWMDQSRLDAAGLGPVLQQKIYDFISDKINIPDSSFIEGDQYKFTFKKGRLAAGQSVSLNFGVGIDSWGERSTIPQAIINILGGVFKDPGWINCSTRSDGVMAGITLTVNNFTKYDGDNENNNAPPQYGAGPDGNAYYNVNSIGTLTWSNVTATDLSLFYYDGTGSFTITIDGGSPFTITGANTSTAKKYDIAGLSATAHTVVITSSGSGVVSILGMYGKNSAKSSGITVSRMGNGGAMASDYLNWKDWISPIVSSFDLDLFFMIVGTNDFRKSAGIAEYVNGLQVVIDKYKEATPGICICLVSPAQSNAAGSPALSEYDKAMRELAVKNNVNMISLYQLFPKTYDNSGGAWVDSLHLSSLGAYILARKIKDKFMQE</sequence>
<organism evidence="2">
    <name type="scientific">Klebsiella pneumoniae</name>
    <dbReference type="NCBI Taxonomy" id="573"/>
    <lineage>
        <taxon>Bacteria</taxon>
        <taxon>Pseudomonadati</taxon>
        <taxon>Pseudomonadota</taxon>
        <taxon>Gammaproteobacteria</taxon>
        <taxon>Enterobacterales</taxon>
        <taxon>Enterobacteriaceae</taxon>
        <taxon>Klebsiella/Raoultella group</taxon>
        <taxon>Klebsiella</taxon>
        <taxon>Klebsiella pneumoniae complex</taxon>
    </lineage>
</organism>
<dbReference type="EMBL" id="SDCR01000001">
    <property type="protein sequence ID" value="TCX77541.1"/>
    <property type="molecule type" value="Genomic_DNA"/>
</dbReference>
<name>A0A483LR58_KLEPN</name>